<organism evidence="1 2">
    <name type="scientific">Eschrichtius robustus</name>
    <name type="common">California gray whale</name>
    <name type="synonym">Eschrichtius gibbosus</name>
    <dbReference type="NCBI Taxonomy" id="9764"/>
    <lineage>
        <taxon>Eukaryota</taxon>
        <taxon>Metazoa</taxon>
        <taxon>Chordata</taxon>
        <taxon>Craniata</taxon>
        <taxon>Vertebrata</taxon>
        <taxon>Euteleostomi</taxon>
        <taxon>Mammalia</taxon>
        <taxon>Eutheria</taxon>
        <taxon>Laurasiatheria</taxon>
        <taxon>Artiodactyla</taxon>
        <taxon>Whippomorpha</taxon>
        <taxon>Cetacea</taxon>
        <taxon>Mysticeti</taxon>
        <taxon>Eschrichtiidae</taxon>
        <taxon>Eschrichtius</taxon>
    </lineage>
</organism>
<dbReference type="EMBL" id="JAIQCJ010002136">
    <property type="protein sequence ID" value="KAJ8782009.1"/>
    <property type="molecule type" value="Genomic_DNA"/>
</dbReference>
<sequence length="144" mass="16198">MANLAQLEGLYQSSWDSQFVGDGEDCFLISQFCCDVRKDEQIEKENTYPSYLDKFFSKEEDIEMLETEPVEDGKLGERGSEEGFLNNSGEFLFNKQLEPIGIPQFHSPVGSPLKSIQAALTPPAMKSSPQISHKTYSSILKHLN</sequence>
<reference evidence="1 2" key="1">
    <citation type="submission" date="2022-11" db="EMBL/GenBank/DDBJ databases">
        <title>Whole genome sequence of Eschrichtius robustus ER-17-0199.</title>
        <authorList>
            <person name="Bruniche-Olsen A."/>
            <person name="Black A.N."/>
            <person name="Fields C.J."/>
            <person name="Walden K."/>
            <person name="Dewoody J.A."/>
        </authorList>
    </citation>
    <scope>NUCLEOTIDE SEQUENCE [LARGE SCALE GENOMIC DNA]</scope>
    <source>
        <strain evidence="1">ER-17-0199</strain>
        <tissue evidence="1">Blubber</tissue>
    </source>
</reference>
<evidence type="ECO:0000313" key="2">
    <source>
        <dbReference type="Proteomes" id="UP001159641"/>
    </source>
</evidence>
<proteinExistence type="predicted"/>
<dbReference type="Proteomes" id="UP001159641">
    <property type="component" value="Unassembled WGS sequence"/>
</dbReference>
<evidence type="ECO:0000313" key="1">
    <source>
        <dbReference type="EMBL" id="KAJ8782009.1"/>
    </source>
</evidence>
<protein>
    <submittedName>
        <fullName evidence="1">Uncharacterized protein</fullName>
    </submittedName>
</protein>
<gene>
    <name evidence="1" type="ORF">J1605_010522</name>
</gene>
<name>A0AB34GR68_ESCRO</name>
<accession>A0AB34GR68</accession>
<dbReference type="AlphaFoldDB" id="A0AB34GR68"/>
<keyword evidence="2" id="KW-1185">Reference proteome</keyword>
<comment type="caution">
    <text evidence="1">The sequence shown here is derived from an EMBL/GenBank/DDBJ whole genome shotgun (WGS) entry which is preliminary data.</text>
</comment>